<feature type="domain" description="Sulfatase-modifying factor enzyme-like" evidence="4">
    <location>
        <begin position="178"/>
        <end position="319"/>
    </location>
</feature>
<name>A0ABU8RR13_9SPHN</name>
<evidence type="ECO:0000313" key="6">
    <source>
        <dbReference type="EMBL" id="MEJ5975535.1"/>
    </source>
</evidence>
<dbReference type="InterPro" id="IPR016187">
    <property type="entry name" value="CTDL_fold"/>
</dbReference>
<dbReference type="Proteomes" id="UP001361239">
    <property type="component" value="Unassembled WGS sequence"/>
</dbReference>
<keyword evidence="7" id="KW-1185">Reference proteome</keyword>
<protein>
    <submittedName>
        <fullName evidence="6">Ergothioneine biosynthesis protein EgtB</fullName>
    </submittedName>
</protein>
<dbReference type="SUPFAM" id="SSF109854">
    <property type="entry name" value="DinB/YfiT-like putative metalloenzymes"/>
    <property type="match status" value="1"/>
</dbReference>
<comment type="pathway">
    <text evidence="3">Amino-acid biosynthesis; ergothioneine biosynthesis.</text>
</comment>
<dbReference type="Pfam" id="PF12867">
    <property type="entry name" value="DinB_2"/>
    <property type="match status" value="1"/>
</dbReference>
<dbReference type="RefSeq" id="WP_339586631.1">
    <property type="nucleotide sequence ID" value="NZ_JBBHJZ010000001.1"/>
</dbReference>
<keyword evidence="1" id="KW-0560">Oxidoreductase</keyword>
<dbReference type="PANTHER" id="PTHR23150">
    <property type="entry name" value="SULFATASE MODIFYING FACTOR 1, 2"/>
    <property type="match status" value="1"/>
</dbReference>
<evidence type="ECO:0000259" key="5">
    <source>
        <dbReference type="Pfam" id="PF12867"/>
    </source>
</evidence>
<feature type="domain" description="DinB-like" evidence="5">
    <location>
        <begin position="20"/>
        <end position="139"/>
    </location>
</feature>
<dbReference type="Pfam" id="PF03781">
    <property type="entry name" value="FGE-sulfatase"/>
    <property type="match status" value="1"/>
</dbReference>
<dbReference type="Gene3D" id="3.90.1580.10">
    <property type="entry name" value="paralog of FGE (formylglycine-generating enzyme)"/>
    <property type="match status" value="1"/>
</dbReference>
<dbReference type="InterPro" id="IPR042095">
    <property type="entry name" value="SUMF_sf"/>
</dbReference>
<dbReference type="InterPro" id="IPR005532">
    <property type="entry name" value="SUMF_dom"/>
</dbReference>
<dbReference type="EMBL" id="JBBHJZ010000001">
    <property type="protein sequence ID" value="MEJ5975535.1"/>
    <property type="molecule type" value="Genomic_DNA"/>
</dbReference>
<evidence type="ECO:0000259" key="4">
    <source>
        <dbReference type="Pfam" id="PF03781"/>
    </source>
</evidence>
<accession>A0ABU8RR13</accession>
<keyword evidence="2" id="KW-0408">Iron</keyword>
<sequence length="410" mass="45601">MHGGAIREDIGGGPRLAERYRSVRELSAALVAPLSDADSTLQSMPDASPAKWHLAHTTWFFETFLLRDNLPGYRLFHERWPFLFNSYYEAEGPRHPRAARGMLARPALDEVLAYRAHVDAAMAALLERSDLKDLIELGLAHEQQHQELLLTDIKHALWSNPLGPAYAAPPSVSAFASAEAWIDHPGGIARIGHAGEGFAFDNEGPAHRVLLEPFALAESLVTNAEWQAFIVEGGYRTPSLWLSDGWAWVQHDKVATPLYWHEDEAFGHAGWQKRDPAAPVTHVSYYEADAFATWAGARLPTEFEWEAIGQSHDPAAGNQLDAAGAIMPSGSPDLFGDCWQWTRSAYLPFPRFRPAEGAVGEYNGKFMSGQFVLKGASCATPRGHSRASYRNFFYPHQRWQFTGLRLAKDL</sequence>
<dbReference type="InterPro" id="IPR024775">
    <property type="entry name" value="DinB-like"/>
</dbReference>
<dbReference type="InterPro" id="IPR034660">
    <property type="entry name" value="DinB/YfiT-like"/>
</dbReference>
<dbReference type="InterPro" id="IPR017806">
    <property type="entry name" value="EgtB"/>
</dbReference>
<dbReference type="NCBIfam" id="TIGR03440">
    <property type="entry name" value="egtB_TIGR03440"/>
    <property type="match status" value="1"/>
</dbReference>
<dbReference type="PANTHER" id="PTHR23150:SF36">
    <property type="entry name" value="HERCYNINE OXYGENASE"/>
    <property type="match status" value="1"/>
</dbReference>
<evidence type="ECO:0000256" key="1">
    <source>
        <dbReference type="ARBA" id="ARBA00023002"/>
    </source>
</evidence>
<evidence type="ECO:0000256" key="3">
    <source>
        <dbReference type="ARBA" id="ARBA00037882"/>
    </source>
</evidence>
<reference evidence="6 7" key="1">
    <citation type="submission" date="2024-03" db="EMBL/GenBank/DDBJ databases">
        <authorList>
            <person name="Jo J.-H."/>
        </authorList>
    </citation>
    <scope>NUCLEOTIDE SEQUENCE [LARGE SCALE GENOMIC DNA]</scope>
    <source>
        <strain evidence="6 7">PS1R-30</strain>
    </source>
</reference>
<dbReference type="InterPro" id="IPR051043">
    <property type="entry name" value="Sulfatase_Mod_Factor_Kinase"/>
</dbReference>
<comment type="caution">
    <text evidence="6">The sequence shown here is derived from an EMBL/GenBank/DDBJ whole genome shotgun (WGS) entry which is preliminary data.</text>
</comment>
<evidence type="ECO:0000256" key="2">
    <source>
        <dbReference type="ARBA" id="ARBA00023004"/>
    </source>
</evidence>
<gene>
    <name evidence="6" type="primary">egtB</name>
    <name evidence="6" type="ORF">WG901_02715</name>
</gene>
<evidence type="ECO:0000313" key="7">
    <source>
        <dbReference type="Proteomes" id="UP001361239"/>
    </source>
</evidence>
<proteinExistence type="predicted"/>
<dbReference type="SUPFAM" id="SSF56436">
    <property type="entry name" value="C-type lectin-like"/>
    <property type="match status" value="1"/>
</dbReference>
<organism evidence="6 7">
    <name type="scientific">Novosphingobium anseongense</name>
    <dbReference type="NCBI Taxonomy" id="3133436"/>
    <lineage>
        <taxon>Bacteria</taxon>
        <taxon>Pseudomonadati</taxon>
        <taxon>Pseudomonadota</taxon>
        <taxon>Alphaproteobacteria</taxon>
        <taxon>Sphingomonadales</taxon>
        <taxon>Sphingomonadaceae</taxon>
        <taxon>Novosphingobium</taxon>
    </lineage>
</organism>